<keyword evidence="2" id="KW-1185">Reference proteome</keyword>
<accession>A0A3P8FBC1</accession>
<reference evidence="1 2" key="1">
    <citation type="submission" date="2018-11" db="EMBL/GenBank/DDBJ databases">
        <authorList>
            <consortium name="Pathogen Informatics"/>
        </authorList>
    </citation>
    <scope>NUCLEOTIDE SEQUENCE [LARGE SCALE GENOMIC DNA]</scope>
</reference>
<evidence type="ECO:0000313" key="2">
    <source>
        <dbReference type="Proteomes" id="UP000050761"/>
    </source>
</evidence>
<name>A0A183GDK9_HELPZ</name>
<sequence>MFGLKLNVRKTEYLTTDVNESGYIKIDGTERHALRCLNMGPAIASDGDLMAELTREGSLVHVAFADWRALRYQST</sequence>
<dbReference type="OrthoDB" id="5836634at2759"/>
<accession>A0A183GDK9</accession>
<dbReference type="WBParaSite" id="HPBE_0002034101-mRNA-1">
    <property type="protein sequence ID" value="HPBE_0002034101-mRNA-1"/>
    <property type="gene ID" value="HPBE_0002034101"/>
</dbReference>
<evidence type="ECO:0000313" key="3">
    <source>
        <dbReference type="WBParaSite" id="HPBE_0002034101-mRNA-1"/>
    </source>
</evidence>
<protein>
    <submittedName>
        <fullName evidence="3">GCV_T domain-containing protein</fullName>
    </submittedName>
</protein>
<dbReference type="AlphaFoldDB" id="A0A183GDK9"/>
<gene>
    <name evidence="1" type="ORF">HPBE_LOCUS20340</name>
</gene>
<reference evidence="3" key="2">
    <citation type="submission" date="2019-09" db="UniProtKB">
        <authorList>
            <consortium name="WormBaseParasite"/>
        </authorList>
    </citation>
    <scope>IDENTIFICATION</scope>
</reference>
<organism evidence="2 3">
    <name type="scientific">Heligmosomoides polygyrus</name>
    <name type="common">Parasitic roundworm</name>
    <dbReference type="NCBI Taxonomy" id="6339"/>
    <lineage>
        <taxon>Eukaryota</taxon>
        <taxon>Metazoa</taxon>
        <taxon>Ecdysozoa</taxon>
        <taxon>Nematoda</taxon>
        <taxon>Chromadorea</taxon>
        <taxon>Rhabditida</taxon>
        <taxon>Rhabditina</taxon>
        <taxon>Rhabditomorpha</taxon>
        <taxon>Strongyloidea</taxon>
        <taxon>Heligmosomidae</taxon>
        <taxon>Heligmosomoides</taxon>
    </lineage>
</organism>
<proteinExistence type="predicted"/>
<dbReference type="EMBL" id="UZAH01032065">
    <property type="protein sequence ID" value="VDP19453.1"/>
    <property type="molecule type" value="Genomic_DNA"/>
</dbReference>
<dbReference type="Proteomes" id="UP000050761">
    <property type="component" value="Unassembled WGS sequence"/>
</dbReference>
<evidence type="ECO:0000313" key="1">
    <source>
        <dbReference type="EMBL" id="VDP19453.1"/>
    </source>
</evidence>